<keyword evidence="4 12" id="KW-0349">Heme</keyword>
<comment type="subcellular location">
    <subcellularLocation>
        <location evidence="1">Cell membrane</location>
    </subcellularLocation>
</comment>
<dbReference type="GO" id="GO:0016614">
    <property type="term" value="F:oxidoreductase activity, acting on CH-OH group of donors"/>
    <property type="evidence" value="ECO:0007669"/>
    <property type="project" value="InterPro"/>
</dbReference>
<evidence type="ECO:0000256" key="13">
    <source>
        <dbReference type="PIRSR" id="PIRSR000018-51"/>
    </source>
</evidence>
<evidence type="ECO:0000256" key="7">
    <source>
        <dbReference type="ARBA" id="ARBA00022729"/>
    </source>
</evidence>
<comment type="cofactor">
    <cofactor evidence="12">
        <name>heme c</name>
        <dbReference type="ChEBI" id="CHEBI:61717"/>
    </cofactor>
    <text evidence="12">Binds 3 heme c groups covalently per subunit.</text>
</comment>
<dbReference type="Gene3D" id="1.10.760.10">
    <property type="entry name" value="Cytochrome c-like domain"/>
    <property type="match status" value="2"/>
</dbReference>
<dbReference type="GO" id="GO:0009055">
    <property type="term" value="F:electron transfer activity"/>
    <property type="evidence" value="ECO:0007669"/>
    <property type="project" value="InterPro"/>
</dbReference>
<keyword evidence="5" id="KW-0679">Respiratory chain</keyword>
<dbReference type="PRINTS" id="PR00605">
    <property type="entry name" value="CYTCHROMECIC"/>
</dbReference>
<keyword evidence="16" id="KW-1185">Reference proteome</keyword>
<feature type="binding site" description="axial binding residue" evidence="13">
    <location>
        <position position="62"/>
    </location>
    <ligand>
        <name>heme c</name>
        <dbReference type="ChEBI" id="CHEBI:61717"/>
        <label>1</label>
    </ligand>
    <ligandPart>
        <name>Fe</name>
        <dbReference type="ChEBI" id="CHEBI:18248"/>
    </ligandPart>
</feature>
<evidence type="ECO:0000259" key="14">
    <source>
        <dbReference type="PROSITE" id="PS51007"/>
    </source>
</evidence>
<evidence type="ECO:0000256" key="11">
    <source>
        <dbReference type="ARBA" id="ARBA00023136"/>
    </source>
</evidence>
<dbReference type="Pfam" id="PF00034">
    <property type="entry name" value="Cytochrom_C"/>
    <property type="match status" value="1"/>
</dbReference>
<organism evidence="15 16">
    <name type="scientific">Mesorhizobium alhagi CCNWXJ12-2</name>
    <dbReference type="NCBI Taxonomy" id="1107882"/>
    <lineage>
        <taxon>Bacteria</taxon>
        <taxon>Pseudomonadati</taxon>
        <taxon>Pseudomonadota</taxon>
        <taxon>Alphaproteobacteria</taxon>
        <taxon>Hyphomicrobiales</taxon>
        <taxon>Phyllobacteriaceae</taxon>
        <taxon>Allomesorhizobium</taxon>
    </lineage>
</organism>
<dbReference type="InterPro" id="IPR036909">
    <property type="entry name" value="Cyt_c-like_dom_sf"/>
</dbReference>
<evidence type="ECO:0000256" key="3">
    <source>
        <dbReference type="ARBA" id="ARBA00022475"/>
    </source>
</evidence>
<feature type="binding site" description="covalent" evidence="12">
    <location>
        <position position="204"/>
    </location>
    <ligand>
        <name>heme c</name>
        <dbReference type="ChEBI" id="CHEBI:61717"/>
        <label>2</label>
    </ligand>
</feature>
<dbReference type="PROSITE" id="PS51007">
    <property type="entry name" value="CYTC"/>
    <property type="match status" value="3"/>
</dbReference>
<keyword evidence="7" id="KW-0732">Signal</keyword>
<keyword evidence="11" id="KW-0472">Membrane</keyword>
<dbReference type="Proteomes" id="UP000003250">
    <property type="component" value="Unassembled WGS sequence"/>
</dbReference>
<evidence type="ECO:0000313" key="15">
    <source>
        <dbReference type="EMBL" id="EHK57215.1"/>
    </source>
</evidence>
<evidence type="ECO:0000256" key="12">
    <source>
        <dbReference type="PIRSR" id="PIRSR000018-50"/>
    </source>
</evidence>
<feature type="binding site" description="covalent" evidence="12">
    <location>
        <position position="352"/>
    </location>
    <ligand>
        <name>heme c</name>
        <dbReference type="ChEBI" id="CHEBI:61717"/>
        <label>3</label>
    </ligand>
</feature>
<proteinExistence type="predicted"/>
<accession>H0HPU8</accession>
<dbReference type="PIRSF" id="PIRSF000018">
    <property type="entry name" value="Mb_ADH_cyt_c"/>
    <property type="match status" value="1"/>
</dbReference>
<dbReference type="GO" id="GO:0005886">
    <property type="term" value="C:plasma membrane"/>
    <property type="evidence" value="ECO:0007669"/>
    <property type="project" value="UniProtKB-SubCell"/>
</dbReference>
<dbReference type="InterPro" id="IPR014353">
    <property type="entry name" value="Membr-bd_ADH_cyt_c"/>
</dbReference>
<dbReference type="InterPro" id="IPR009056">
    <property type="entry name" value="Cyt_c-like_dom"/>
</dbReference>
<evidence type="ECO:0000313" key="16">
    <source>
        <dbReference type="Proteomes" id="UP000003250"/>
    </source>
</evidence>
<evidence type="ECO:0000256" key="10">
    <source>
        <dbReference type="ARBA" id="ARBA00023004"/>
    </source>
</evidence>
<feature type="binding site" description="covalent" evidence="12">
    <location>
        <position position="61"/>
    </location>
    <ligand>
        <name>heme c</name>
        <dbReference type="ChEBI" id="CHEBI:61717"/>
        <label>1</label>
    </ligand>
</feature>
<gene>
    <name evidence="15" type="ORF">MAXJ12_10892</name>
</gene>
<dbReference type="PATRIC" id="fig|1107882.3.peg.2145"/>
<reference evidence="15 16" key="1">
    <citation type="journal article" date="2012" name="J. Bacteriol.">
        <title>Draft Genome Sequence of Mesorhizobium alhagi CCNWXJ12-2T, a Novel Salt-Resistant Species Isolated from the Desert of Northwestern China.</title>
        <authorList>
            <person name="Zhou M."/>
            <person name="Chen W."/>
            <person name="Chen H."/>
            <person name="Wei G."/>
        </authorList>
    </citation>
    <scope>NUCLEOTIDE SEQUENCE [LARGE SCALE GENOMIC DNA]</scope>
    <source>
        <strain evidence="15 16">CCNWXJ12-2</strain>
    </source>
</reference>
<dbReference type="PANTHER" id="PTHR35008">
    <property type="entry name" value="BLL4482 PROTEIN-RELATED"/>
    <property type="match status" value="1"/>
</dbReference>
<dbReference type="PANTHER" id="PTHR35008:SF8">
    <property type="entry name" value="ALCOHOL DEHYDROGENASE CYTOCHROME C SUBUNIT"/>
    <property type="match status" value="1"/>
</dbReference>
<protein>
    <submittedName>
        <fullName evidence="15">Cytochrome c, class I</fullName>
    </submittedName>
</protein>
<feature type="domain" description="Cytochrome c" evidence="14">
    <location>
        <begin position="44"/>
        <end position="147"/>
    </location>
</feature>
<keyword evidence="3" id="KW-1003">Cell membrane</keyword>
<feature type="binding site" description="covalent" evidence="12">
    <location>
        <position position="58"/>
    </location>
    <ligand>
        <name>heme c</name>
        <dbReference type="ChEBI" id="CHEBI:61717"/>
        <label>1</label>
    </ligand>
</feature>
<evidence type="ECO:0000256" key="4">
    <source>
        <dbReference type="ARBA" id="ARBA00022617"/>
    </source>
</evidence>
<dbReference type="EMBL" id="AHAM01000076">
    <property type="protein sequence ID" value="EHK57215.1"/>
    <property type="molecule type" value="Genomic_DNA"/>
</dbReference>
<dbReference type="RefSeq" id="WP_008835809.1">
    <property type="nucleotide sequence ID" value="NZ_AHAM01000076.1"/>
</dbReference>
<keyword evidence="2" id="KW-0813">Transport</keyword>
<dbReference type="AlphaFoldDB" id="H0HPU8"/>
<keyword evidence="8" id="KW-0677">Repeat</keyword>
<dbReference type="InterPro" id="IPR008168">
    <property type="entry name" value="Cyt_C_IC"/>
</dbReference>
<feature type="binding site" description="covalent" evidence="12">
    <location>
        <position position="207"/>
    </location>
    <ligand>
        <name>heme c</name>
        <dbReference type="ChEBI" id="CHEBI:61717"/>
        <label>2</label>
    </ligand>
</feature>
<dbReference type="InterPro" id="IPR051459">
    <property type="entry name" value="Cytochrome_c-type_DH"/>
</dbReference>
<dbReference type="SUPFAM" id="SSF46626">
    <property type="entry name" value="Cytochrome c"/>
    <property type="match status" value="3"/>
</dbReference>
<feature type="binding site" description="covalent" evidence="12">
    <location>
        <position position="349"/>
    </location>
    <ligand>
        <name>heme c</name>
        <dbReference type="ChEBI" id="CHEBI:61717"/>
        <label>3</label>
    </ligand>
</feature>
<feature type="domain" description="Cytochrome c" evidence="14">
    <location>
        <begin position="189"/>
        <end position="296"/>
    </location>
</feature>
<evidence type="ECO:0000256" key="6">
    <source>
        <dbReference type="ARBA" id="ARBA00022723"/>
    </source>
</evidence>
<dbReference type="GO" id="GO:0020037">
    <property type="term" value="F:heme binding"/>
    <property type="evidence" value="ECO:0007669"/>
    <property type="project" value="InterPro"/>
</dbReference>
<feature type="binding site" description="axial binding residue" evidence="13">
    <location>
        <position position="208"/>
    </location>
    <ligand>
        <name>heme c</name>
        <dbReference type="ChEBI" id="CHEBI:61717"/>
        <label>2</label>
    </ligand>
    <ligandPart>
        <name>Fe</name>
        <dbReference type="ChEBI" id="CHEBI:18248"/>
    </ligandPart>
</feature>
<dbReference type="Pfam" id="PF13442">
    <property type="entry name" value="Cytochrome_CBB3"/>
    <property type="match status" value="1"/>
</dbReference>
<keyword evidence="9" id="KW-0249">Electron transport</keyword>
<evidence type="ECO:0000256" key="5">
    <source>
        <dbReference type="ARBA" id="ARBA00022660"/>
    </source>
</evidence>
<dbReference type="GO" id="GO:0005506">
    <property type="term" value="F:iron ion binding"/>
    <property type="evidence" value="ECO:0007669"/>
    <property type="project" value="InterPro"/>
</dbReference>
<sequence length="464" mass="49504">MRAVRILAAVAVVAGLVLVGLAAFAWRSEIPAEEISESARFDPALMEKGAQLAAVGNCIACHTVPGSKAFAGGLAVPTPFGTIYSTNITPDPETGIGRWSEAAFQRAMREGVDREGNHLYPAFPYDHFTRVTEGDNRALYAYLMTREPVSAVAPPNELQFPLNFRPLLAGWKFLYLDEGPLVANAQQSEEWNRGAYLAEGLGHCGACHTPRNDLGAEDKDRHFAGGEAEGWQAYAIDESSPAPIPWDRESLAFYLRNGWHELHGVSRGPMAEVTGNLGLLPDSDIDAIATYTSSVMGEPTPERRRQADELLEEVVGRSPGLVAAADSQSNPSSGDAAADPGAAIYAAACASCHEGSRPQPFGGLNFALSTAVNAPNPQNIVNVTLFGLPPADGEASSVMPAFAAVLGDEEIAQLLAYMRERFSDEPAWADLADQVRGTRTGEYEVSIRPADGIERAPINVGAED</sequence>
<evidence type="ECO:0000256" key="2">
    <source>
        <dbReference type="ARBA" id="ARBA00022448"/>
    </source>
</evidence>
<dbReference type="OrthoDB" id="9811281at2"/>
<evidence type="ECO:0000256" key="8">
    <source>
        <dbReference type="ARBA" id="ARBA00022737"/>
    </source>
</evidence>
<feature type="domain" description="Cytochrome c" evidence="14">
    <location>
        <begin position="336"/>
        <end position="422"/>
    </location>
</feature>
<evidence type="ECO:0000256" key="1">
    <source>
        <dbReference type="ARBA" id="ARBA00004236"/>
    </source>
</evidence>
<feature type="binding site" description="axial binding residue" evidence="13">
    <location>
        <position position="353"/>
    </location>
    <ligand>
        <name>heme c</name>
        <dbReference type="ChEBI" id="CHEBI:61717"/>
        <label>3</label>
    </ligand>
    <ligandPart>
        <name>Fe</name>
        <dbReference type="ChEBI" id="CHEBI:18248"/>
    </ligandPart>
</feature>
<name>H0HPU8_9HYPH</name>
<keyword evidence="10 13" id="KW-0408">Iron</keyword>
<evidence type="ECO:0000256" key="9">
    <source>
        <dbReference type="ARBA" id="ARBA00022982"/>
    </source>
</evidence>
<keyword evidence="6 13" id="KW-0479">Metal-binding</keyword>